<dbReference type="EMBL" id="DTCM01000021">
    <property type="protein sequence ID" value="HGL40395.1"/>
    <property type="molecule type" value="Genomic_DNA"/>
</dbReference>
<protein>
    <recommendedName>
        <fullName evidence="1">Cobalamin-independent methionine synthase MetE N-terminal domain-containing protein</fullName>
    </recommendedName>
</protein>
<dbReference type="Gene3D" id="3.20.20.210">
    <property type="match status" value="1"/>
</dbReference>
<sequence>MKAYLVGALPRTEKLIKAYRDRAKNKISDTALLSELESTSRAYIEVQRRNGFAYIIDGMLGWNDLLRPFASSLENVVVNGLSRWFDNNFFYKAPVITGKLSLRNRIDTSPFFHQFIETEKRKIVVPEPLTFAKLSFNKFYSRLDDLVYDIAQALAHYLRQLGEFAQVQLTAAYLVSGKVSSEDLELSRSAVEVLRKTVDAELMLHLQFGSAEKNLDNFLDFPVDVIGLDMFKTRVECLRGLETDKCIFLGFVDGRNTLLEDAAATVSLMKKVASMASFGELHIGPNCELEHLPHEYALKKIEVLGEVVKLSGESL</sequence>
<dbReference type="EMBL" id="DRXG01000007">
    <property type="protein sequence ID" value="HHN51801.1"/>
    <property type="molecule type" value="Genomic_DNA"/>
</dbReference>
<dbReference type="SUPFAM" id="SSF51726">
    <property type="entry name" value="UROD/MetE-like"/>
    <property type="match status" value="1"/>
</dbReference>
<dbReference type="GO" id="GO:0003871">
    <property type="term" value="F:5-methyltetrahydropteroyltriglutamate-homocysteine S-methyltransferase activity"/>
    <property type="evidence" value="ECO:0007669"/>
    <property type="project" value="InterPro"/>
</dbReference>
<dbReference type="Pfam" id="PF08267">
    <property type="entry name" value="Meth_synt_1"/>
    <property type="match status" value="1"/>
</dbReference>
<organism evidence="3">
    <name type="scientific">Caldiarchaeum subterraneum</name>
    <dbReference type="NCBI Taxonomy" id="311458"/>
    <lineage>
        <taxon>Archaea</taxon>
        <taxon>Nitrososphaerota</taxon>
        <taxon>Candidatus Caldarchaeales</taxon>
        <taxon>Candidatus Caldarchaeaceae</taxon>
        <taxon>Candidatus Caldarchaeum</taxon>
    </lineage>
</organism>
<comment type="caution">
    <text evidence="3">The sequence shown here is derived from an EMBL/GenBank/DDBJ whole genome shotgun (WGS) entry which is preliminary data.</text>
</comment>
<dbReference type="PANTHER" id="PTHR30519">
    <property type="entry name" value="5-METHYLTETRAHYDROPTEROYLTRIGLUTAMATE--HOMOCYSTEINE METHYLTRANSFERASE"/>
    <property type="match status" value="1"/>
</dbReference>
<evidence type="ECO:0000313" key="4">
    <source>
        <dbReference type="EMBL" id="HHN51801.1"/>
    </source>
</evidence>
<dbReference type="GO" id="GO:0008270">
    <property type="term" value="F:zinc ion binding"/>
    <property type="evidence" value="ECO:0007669"/>
    <property type="project" value="InterPro"/>
</dbReference>
<evidence type="ECO:0000259" key="1">
    <source>
        <dbReference type="Pfam" id="PF08267"/>
    </source>
</evidence>
<dbReference type="AlphaFoldDB" id="A0A7C4E286"/>
<dbReference type="InterPro" id="IPR013215">
    <property type="entry name" value="Cbl-indep_Met_Synth_N"/>
</dbReference>
<accession>A0A7C4E286</accession>
<reference evidence="3" key="1">
    <citation type="journal article" date="2020" name="mSystems">
        <title>Genome- and Community-Level Interaction Insights into Carbon Utilization and Element Cycling Functions of Hydrothermarchaeota in Hydrothermal Sediment.</title>
        <authorList>
            <person name="Zhou Z."/>
            <person name="Liu Y."/>
            <person name="Xu W."/>
            <person name="Pan J."/>
            <person name="Luo Z.H."/>
            <person name="Li M."/>
        </authorList>
    </citation>
    <scope>NUCLEOTIDE SEQUENCE [LARGE SCALE GENOMIC DNA]</scope>
    <source>
        <strain evidence="4">SpSt-1073</strain>
        <strain evidence="3">SpSt-613</strain>
        <strain evidence="2">SpSt-669</strain>
    </source>
</reference>
<evidence type="ECO:0000313" key="2">
    <source>
        <dbReference type="EMBL" id="HGL40395.1"/>
    </source>
</evidence>
<proteinExistence type="predicted"/>
<dbReference type="GO" id="GO:0008652">
    <property type="term" value="P:amino acid biosynthetic process"/>
    <property type="evidence" value="ECO:0007669"/>
    <property type="project" value="InterPro"/>
</dbReference>
<evidence type="ECO:0000313" key="3">
    <source>
        <dbReference type="EMBL" id="HGN90642.1"/>
    </source>
</evidence>
<gene>
    <name evidence="4" type="ORF">ENM30_00650</name>
    <name evidence="3" type="ORF">ENT82_05910</name>
    <name evidence="2" type="ORF">ENU43_01830</name>
</gene>
<dbReference type="InterPro" id="IPR038071">
    <property type="entry name" value="UROD/MetE-like_sf"/>
</dbReference>
<name>A0A7C4E286_CALS0</name>
<feature type="domain" description="Cobalamin-independent methionine synthase MetE N-terminal" evidence="1">
    <location>
        <begin position="79"/>
        <end position="275"/>
    </location>
</feature>
<dbReference type="EMBL" id="DTAD01000064">
    <property type="protein sequence ID" value="HGN90642.1"/>
    <property type="molecule type" value="Genomic_DNA"/>
</dbReference>